<dbReference type="SUPFAM" id="SSF53448">
    <property type="entry name" value="Nucleotide-diphospho-sugar transferases"/>
    <property type="match status" value="2"/>
</dbReference>
<accession>A0AAI8KCL3</accession>
<name>A0AAI8KCL3_9PSED</name>
<organism evidence="1 2">
    <name type="scientific">Pseudomonas parafulva</name>
    <dbReference type="NCBI Taxonomy" id="157782"/>
    <lineage>
        <taxon>Bacteria</taxon>
        <taxon>Pseudomonadati</taxon>
        <taxon>Pseudomonadota</taxon>
        <taxon>Gammaproteobacteria</taxon>
        <taxon>Pseudomonadales</taxon>
        <taxon>Pseudomonadaceae</taxon>
        <taxon>Pseudomonas</taxon>
    </lineage>
</organism>
<dbReference type="Pfam" id="PF13641">
    <property type="entry name" value="Glyco_tranf_2_3"/>
    <property type="match status" value="1"/>
</dbReference>
<dbReference type="Gene3D" id="3.90.550.10">
    <property type="entry name" value="Spore Coat Polysaccharide Biosynthesis Protein SpsA, Chain A"/>
    <property type="match status" value="2"/>
</dbReference>
<dbReference type="Proteomes" id="UP000258127">
    <property type="component" value="Chromosome"/>
</dbReference>
<keyword evidence="2" id="KW-1185">Reference proteome</keyword>
<protein>
    <submittedName>
        <fullName evidence="1">Glycosyltransferase</fullName>
    </submittedName>
</protein>
<dbReference type="GO" id="GO:0044010">
    <property type="term" value="P:single-species biofilm formation"/>
    <property type="evidence" value="ECO:0007669"/>
    <property type="project" value="TreeGrafter"/>
</dbReference>
<dbReference type="AlphaFoldDB" id="A0AAI8KCL3"/>
<gene>
    <name evidence="1" type="ORF">DZC75_14490</name>
</gene>
<dbReference type="PANTHER" id="PTHR43685">
    <property type="entry name" value="GLYCOSYLTRANSFERASE"/>
    <property type="match status" value="1"/>
</dbReference>
<dbReference type="InterPro" id="IPR050834">
    <property type="entry name" value="Glycosyltransf_2"/>
</dbReference>
<dbReference type="RefSeq" id="WP_116888666.1">
    <property type="nucleotide sequence ID" value="NZ_CP031641.1"/>
</dbReference>
<sequence length="907" mass="99388">MAENATASRDQVTVILLGHEQPAHRARALHYYQRAGVACVALEYLHGQNTPAVLSERLIQALSQLESPYVMLALDADFVRPQALDRAVQVLAQTPQFLGAQGYALAYRLGNAKAFYHKVGAVMHPPQGEGGRGRLHQYALAGQSAWRAVLRIDALTRVLADLPAELDFAGWQVALSYALLTQGFIASVQQTDVICELATCGLTPVARDQQLAHTVRVLRQWDSAGPALCIDEAGFKVLNHLVRSTYDHADAPLLFTSPWVSVIGEPQRVFEPRQYVELPYYDPILFADLTEVEFLCHAWPTGQAHREALEGTWVRQRELLIEHPNDTRESLQQRYWKALALGLFNLQVCRHLVPTLTGVEDEQRALELGEWLERLQQIPGLQALDWLADTRSGQVIGALAESLPEESVRRRALAEIAKRPGVLLTFVVLDLHNDDLALQASFDSLLASGLRQFKLVVLKNGKPPAITTSRDTLHFVQVNDDNWINHLNQLLRQLASEWLMLLDAGDELVVGGLLRLHQELAQAPGCLAVCANEVQRDDQGRLHPVVRPGSDLTVLRSQPGLMSRHWCVRRQAVLDAGGYSESLSAAFEFDLLLRLVEQHGQGCLAHMDQYLVVGSVSRPSLQAEAATRLKRHLTDLGYRGEVHDRGEAGLTLDYRHSATPLVSILVAAQGDPQQLMGCLNSILQRTRYPRYEVLVASSSAHADALSAGLASLGSRVRLVTTQASELSELLNSAAEHAQGEHLLLLAEYCEVISPAWIEALLNEGLRPEVGVVGACLLSRELNLVHAGFDLLQGPQVHAPWSGLALADCAEARWPDTVRGCAAVSADCMLIRRDLFDHCGGLKAAGGFDVALCLEAAQHGLLVVWTPVAQLFDDAPLMPDEGACAALQAGYPQAFVGSWPSDALKPIL</sequence>
<proteinExistence type="predicted"/>
<dbReference type="PANTHER" id="PTHR43685:SF2">
    <property type="entry name" value="GLYCOSYLTRANSFERASE 2-LIKE DOMAIN-CONTAINING PROTEIN"/>
    <property type="match status" value="1"/>
</dbReference>
<dbReference type="EMBL" id="CP031641">
    <property type="protein sequence ID" value="AXO89153.1"/>
    <property type="molecule type" value="Genomic_DNA"/>
</dbReference>
<evidence type="ECO:0000313" key="2">
    <source>
        <dbReference type="Proteomes" id="UP000258127"/>
    </source>
</evidence>
<evidence type="ECO:0000313" key="1">
    <source>
        <dbReference type="EMBL" id="AXO89153.1"/>
    </source>
</evidence>
<reference evidence="1 2" key="1">
    <citation type="submission" date="2018-08" db="EMBL/GenBank/DDBJ databases">
        <authorList>
            <person name="Lee Y."/>
            <person name="Kakembo D."/>
        </authorList>
    </citation>
    <scope>NUCLEOTIDE SEQUENCE [LARGE SCALE GENOMIC DNA]</scope>
    <source>
        <strain evidence="1 2">JBCS1880</strain>
    </source>
</reference>
<dbReference type="InterPro" id="IPR029044">
    <property type="entry name" value="Nucleotide-diphossugar_trans"/>
</dbReference>